<reference evidence="1 2" key="1">
    <citation type="journal article" date="2020" name="IScience">
        <title>Genome Sequencing of the Endangered Kingdonia uniflora (Circaeasteraceae, Ranunculales) Reveals Potential Mechanisms of Evolutionary Specialization.</title>
        <authorList>
            <person name="Sun Y."/>
            <person name="Deng T."/>
            <person name="Zhang A."/>
            <person name="Moore M.J."/>
            <person name="Landis J.B."/>
            <person name="Lin N."/>
            <person name="Zhang H."/>
            <person name="Zhang X."/>
            <person name="Huang J."/>
            <person name="Zhang X."/>
            <person name="Sun H."/>
            <person name="Wang H."/>
        </authorList>
    </citation>
    <scope>NUCLEOTIDE SEQUENCE [LARGE SCALE GENOMIC DNA]</scope>
    <source>
        <strain evidence="1">TB1705</strain>
        <tissue evidence="1">Leaf</tissue>
    </source>
</reference>
<protein>
    <submittedName>
        <fullName evidence="1">Uncharacterized protein</fullName>
    </submittedName>
</protein>
<sequence length="84" mass="9775">LSLSLNLFHSKFKFYYLSFSFPPLNHSVSLNPKLKFQLNSHTLSIYLRLRLVDDILTSTNKYNIPTSTNRELRVGGRPHGRRVV</sequence>
<organism evidence="1 2">
    <name type="scientific">Kingdonia uniflora</name>
    <dbReference type="NCBI Taxonomy" id="39325"/>
    <lineage>
        <taxon>Eukaryota</taxon>
        <taxon>Viridiplantae</taxon>
        <taxon>Streptophyta</taxon>
        <taxon>Embryophyta</taxon>
        <taxon>Tracheophyta</taxon>
        <taxon>Spermatophyta</taxon>
        <taxon>Magnoliopsida</taxon>
        <taxon>Ranunculales</taxon>
        <taxon>Circaeasteraceae</taxon>
        <taxon>Kingdonia</taxon>
    </lineage>
</organism>
<dbReference type="AlphaFoldDB" id="A0A7J7LA24"/>
<dbReference type="EMBL" id="JACGCM010002493">
    <property type="protein sequence ID" value="KAF6139422.1"/>
    <property type="molecule type" value="Genomic_DNA"/>
</dbReference>
<keyword evidence="2" id="KW-1185">Reference proteome</keyword>
<dbReference type="Proteomes" id="UP000541444">
    <property type="component" value="Unassembled WGS sequence"/>
</dbReference>
<proteinExistence type="predicted"/>
<gene>
    <name evidence="1" type="ORF">GIB67_026264</name>
</gene>
<evidence type="ECO:0000313" key="2">
    <source>
        <dbReference type="Proteomes" id="UP000541444"/>
    </source>
</evidence>
<feature type="non-terminal residue" evidence="1">
    <location>
        <position position="1"/>
    </location>
</feature>
<name>A0A7J7LA24_9MAGN</name>
<accession>A0A7J7LA24</accession>
<evidence type="ECO:0000313" key="1">
    <source>
        <dbReference type="EMBL" id="KAF6139422.1"/>
    </source>
</evidence>
<comment type="caution">
    <text evidence="1">The sequence shown here is derived from an EMBL/GenBank/DDBJ whole genome shotgun (WGS) entry which is preliminary data.</text>
</comment>